<organism evidence="2 3">
    <name type="scientific">Larkinella arboricola</name>
    <dbReference type="NCBI Taxonomy" id="643671"/>
    <lineage>
        <taxon>Bacteria</taxon>
        <taxon>Pseudomonadati</taxon>
        <taxon>Bacteroidota</taxon>
        <taxon>Cytophagia</taxon>
        <taxon>Cytophagales</taxon>
        <taxon>Spirosomataceae</taxon>
        <taxon>Larkinella</taxon>
    </lineage>
</organism>
<sequence>MEYTSHMYLNLGFEPDKNLNFEPEPDAIDNSVDPSLMTPDEKFAQLGLNLPPAPKPLGVYKPFLIVDRFVYVSGHGPVQDDGSLIIGRVGADLDMEKGKLAAQQVGLTILSTLKANLGSLNKIKRVVKTLGMVNGTTDFQRHPYVINGCSELFAKVWGEENGIGVRSAVGMGTLPDNIPVEIEVMFELAD</sequence>
<dbReference type="Gene3D" id="3.30.1330.40">
    <property type="entry name" value="RutC-like"/>
    <property type="match status" value="1"/>
</dbReference>
<evidence type="ECO:0000259" key="1">
    <source>
        <dbReference type="Pfam" id="PF14588"/>
    </source>
</evidence>
<dbReference type="InterPro" id="IPR035959">
    <property type="entry name" value="RutC-like_sf"/>
</dbReference>
<dbReference type="SUPFAM" id="SSF55298">
    <property type="entry name" value="YjgF-like"/>
    <property type="match status" value="1"/>
</dbReference>
<protein>
    <submittedName>
        <fullName evidence="2">Enamine deaminase RidA (YjgF/YER057c/UK114 family)</fullName>
    </submittedName>
</protein>
<keyword evidence="3" id="KW-1185">Reference proteome</keyword>
<reference evidence="2 3" key="1">
    <citation type="submission" date="2018-06" db="EMBL/GenBank/DDBJ databases">
        <title>Genomic Encyclopedia of Archaeal and Bacterial Type Strains, Phase II (KMG-II): from individual species to whole genera.</title>
        <authorList>
            <person name="Goeker M."/>
        </authorList>
    </citation>
    <scope>NUCLEOTIDE SEQUENCE [LARGE SCALE GENOMIC DNA]</scope>
    <source>
        <strain evidence="2 3">DSM 21851</strain>
    </source>
</reference>
<dbReference type="CDD" id="cd02199">
    <property type="entry name" value="YjgF_YER057c_UK114_like_1"/>
    <property type="match status" value="1"/>
</dbReference>
<dbReference type="PANTHER" id="PTHR43760">
    <property type="entry name" value="ENDORIBONUCLEASE-RELATED"/>
    <property type="match status" value="1"/>
</dbReference>
<gene>
    <name evidence="2" type="ORF">LX87_03433</name>
</gene>
<dbReference type="InterPro" id="IPR013813">
    <property type="entry name" value="Endoribo_LPSP/chorism_mut-like"/>
</dbReference>
<dbReference type="AlphaFoldDB" id="A0A327WW59"/>
<dbReference type="EMBL" id="QLMC01000004">
    <property type="protein sequence ID" value="RAJ95685.1"/>
    <property type="molecule type" value="Genomic_DNA"/>
</dbReference>
<evidence type="ECO:0000313" key="2">
    <source>
        <dbReference type="EMBL" id="RAJ95685.1"/>
    </source>
</evidence>
<dbReference type="PANTHER" id="PTHR43760:SF1">
    <property type="entry name" value="ENDORIBONUCLEASE L-PSP_CHORISMATE MUTASE-LIKE DOMAIN-CONTAINING PROTEIN"/>
    <property type="match status" value="1"/>
</dbReference>
<dbReference type="Pfam" id="PF14588">
    <property type="entry name" value="YjgF_endoribonc"/>
    <property type="match status" value="1"/>
</dbReference>
<name>A0A327WW59_LARAB</name>
<comment type="caution">
    <text evidence="2">The sequence shown here is derived from an EMBL/GenBank/DDBJ whole genome shotgun (WGS) entry which is preliminary data.</text>
</comment>
<proteinExistence type="predicted"/>
<dbReference type="Proteomes" id="UP000248790">
    <property type="component" value="Unassembled WGS sequence"/>
</dbReference>
<feature type="domain" description="Endoribonuclease L-PSP/chorismate mutase-like" evidence="1">
    <location>
        <begin position="44"/>
        <end position="160"/>
    </location>
</feature>
<accession>A0A327WW59</accession>
<evidence type="ECO:0000313" key="3">
    <source>
        <dbReference type="Proteomes" id="UP000248790"/>
    </source>
</evidence>